<dbReference type="EMBL" id="FOGJ01000016">
    <property type="protein sequence ID" value="SES02285.1"/>
    <property type="molecule type" value="Genomic_DNA"/>
</dbReference>
<reference evidence="2 3" key="1">
    <citation type="submission" date="2016-10" db="EMBL/GenBank/DDBJ databases">
        <authorList>
            <person name="de Groot N.N."/>
        </authorList>
    </citation>
    <scope>NUCLEOTIDE SEQUENCE [LARGE SCALE GENOMIC DNA]</scope>
    <source>
        <strain evidence="2 3">AR40</strain>
    </source>
</reference>
<dbReference type="eggNOG" id="COG1406">
    <property type="taxonomic scope" value="Bacteria"/>
</dbReference>
<dbReference type="Proteomes" id="UP000182584">
    <property type="component" value="Unassembled WGS sequence"/>
</dbReference>
<evidence type="ECO:0008006" key="4">
    <source>
        <dbReference type="Google" id="ProtNLM"/>
    </source>
</evidence>
<dbReference type="SUPFAM" id="SSF103039">
    <property type="entry name" value="CheC-like"/>
    <property type="match status" value="1"/>
</dbReference>
<evidence type="ECO:0000313" key="3">
    <source>
        <dbReference type="Proteomes" id="UP000182584"/>
    </source>
</evidence>
<dbReference type="OrthoDB" id="5614404at2"/>
<sequence>MFDRMLGYYLVEQGRLTGEQIKQVYEKQAIDRARLGVIAVTEKLMSIPQAEHINSLQSTHDKFFGDLAIELGYLSPEQVSRLLDKQGNEFMAFSQALVDLGFMTLQEISELSLEYASKYGLMESDIDALRCNDISRIVPIFTKDADEKTVKMLTIAVKNVYRLIDQHVTIGYLEKKENVSGECVGYQKTIGRDKLCNSISGSYTDLQKVAMSYTKEEFIETREDVLDALCEFINCTNGIYVTQESSDSEMIDLEPPVYITHFANIKAPVVYSLPVFCTNANIFINISDSTKTEIG</sequence>
<evidence type="ECO:0000256" key="1">
    <source>
        <dbReference type="ARBA" id="ARBA00022500"/>
    </source>
</evidence>
<dbReference type="Gene3D" id="3.40.1550.10">
    <property type="entry name" value="CheC-like"/>
    <property type="match status" value="1"/>
</dbReference>
<dbReference type="GO" id="GO:0006935">
    <property type="term" value="P:chemotaxis"/>
    <property type="evidence" value="ECO:0007669"/>
    <property type="project" value="UniProtKB-KW"/>
</dbReference>
<keyword evidence="1" id="KW-0145">Chemotaxis</keyword>
<dbReference type="InterPro" id="IPR028976">
    <property type="entry name" value="CheC-like_sf"/>
</dbReference>
<organism evidence="2 3">
    <name type="scientific">Butyrivibrio fibrisolvens</name>
    <dbReference type="NCBI Taxonomy" id="831"/>
    <lineage>
        <taxon>Bacteria</taxon>
        <taxon>Bacillati</taxon>
        <taxon>Bacillota</taxon>
        <taxon>Clostridia</taxon>
        <taxon>Lachnospirales</taxon>
        <taxon>Lachnospiraceae</taxon>
        <taxon>Butyrivibrio</taxon>
    </lineage>
</organism>
<accession>A0A1H9TYF6</accession>
<name>A0A1H9TYF6_BUTFI</name>
<dbReference type="RefSeq" id="WP_074756824.1">
    <property type="nucleotide sequence ID" value="NZ_FOGJ01000016.1"/>
</dbReference>
<dbReference type="AlphaFoldDB" id="A0A1H9TYF6"/>
<proteinExistence type="predicted"/>
<gene>
    <name evidence="2" type="ORF">SAMN04487884_11684</name>
</gene>
<evidence type="ECO:0000313" key="2">
    <source>
        <dbReference type="EMBL" id="SES02285.1"/>
    </source>
</evidence>
<protein>
    <recommendedName>
        <fullName evidence="4">Chemotaxis phosphatase CheX-like domain-containing protein</fullName>
    </recommendedName>
</protein>